<keyword evidence="9" id="KW-0378">Hydrolase</keyword>
<evidence type="ECO:0000256" key="10">
    <source>
        <dbReference type="ARBA" id="ARBA00022833"/>
    </source>
</evidence>
<dbReference type="GO" id="GO:0006508">
    <property type="term" value="P:proteolysis"/>
    <property type="evidence" value="ECO:0007669"/>
    <property type="project" value="UniProtKB-KW"/>
</dbReference>
<evidence type="ECO:0000256" key="3">
    <source>
        <dbReference type="ARBA" id="ARBA00010136"/>
    </source>
</evidence>
<name>A0A2A4G5U2_9FLAO</name>
<dbReference type="GO" id="GO:0042277">
    <property type="term" value="F:peptide binding"/>
    <property type="evidence" value="ECO:0007669"/>
    <property type="project" value="TreeGrafter"/>
</dbReference>
<dbReference type="AlphaFoldDB" id="A0A2A4G5U2"/>
<keyword evidence="8" id="KW-0479">Metal-binding</keyword>
<comment type="catalytic activity">
    <reaction evidence="1">
        <text>Release of an N-terminal amino acid, Xaa-|-Yaa- from a peptide, amide or arylamide. Xaa is preferably Ala, but may be most amino acids including Pro (slow action). When a terminal hydrophobic residue is followed by a prolyl residue, the two may be released as an intact Xaa-Pro dipeptide.</text>
        <dbReference type="EC" id="3.4.11.2"/>
    </reaction>
</comment>
<gene>
    <name evidence="14" type="ORF">B7P33_12270</name>
</gene>
<evidence type="ECO:0000256" key="9">
    <source>
        <dbReference type="ARBA" id="ARBA00022801"/>
    </source>
</evidence>
<dbReference type="SUPFAM" id="SSF55486">
    <property type="entry name" value="Metalloproteases ('zincins'), catalytic domain"/>
    <property type="match status" value="1"/>
</dbReference>
<dbReference type="GO" id="GO:0070006">
    <property type="term" value="F:metalloaminopeptidase activity"/>
    <property type="evidence" value="ECO:0007669"/>
    <property type="project" value="TreeGrafter"/>
</dbReference>
<accession>A0A2A4G5U2</accession>
<dbReference type="EMBL" id="NBWU01000004">
    <property type="protein sequence ID" value="PCE64017.1"/>
    <property type="molecule type" value="Genomic_DNA"/>
</dbReference>
<keyword evidence="10" id="KW-0862">Zinc</keyword>
<dbReference type="InterPro" id="IPR050344">
    <property type="entry name" value="Peptidase_M1_aminopeptidases"/>
</dbReference>
<evidence type="ECO:0000259" key="13">
    <source>
        <dbReference type="Pfam" id="PF17900"/>
    </source>
</evidence>
<organism evidence="14 15">
    <name type="scientific">Sediminicola luteus</name>
    <dbReference type="NCBI Taxonomy" id="319238"/>
    <lineage>
        <taxon>Bacteria</taxon>
        <taxon>Pseudomonadati</taxon>
        <taxon>Bacteroidota</taxon>
        <taxon>Flavobacteriia</taxon>
        <taxon>Flavobacteriales</taxon>
        <taxon>Flavobacteriaceae</taxon>
        <taxon>Sediminicola</taxon>
    </lineage>
</organism>
<keyword evidence="11" id="KW-0482">Metalloprotease</keyword>
<dbReference type="Gene3D" id="1.10.390.10">
    <property type="entry name" value="Neutral Protease Domain 2"/>
    <property type="match status" value="1"/>
</dbReference>
<reference evidence="14 15" key="1">
    <citation type="submission" date="2017-04" db="EMBL/GenBank/DDBJ databases">
        <title>A new member of the family Flavobacteriaceae isolated from ascidians.</title>
        <authorList>
            <person name="Chen L."/>
        </authorList>
    </citation>
    <scope>NUCLEOTIDE SEQUENCE [LARGE SCALE GENOMIC DNA]</scope>
    <source>
        <strain evidence="14 15">HQA918</strain>
    </source>
</reference>
<evidence type="ECO:0000256" key="8">
    <source>
        <dbReference type="ARBA" id="ARBA00022723"/>
    </source>
</evidence>
<evidence type="ECO:0000259" key="12">
    <source>
        <dbReference type="Pfam" id="PF01433"/>
    </source>
</evidence>
<dbReference type="GO" id="GO:0016020">
    <property type="term" value="C:membrane"/>
    <property type="evidence" value="ECO:0007669"/>
    <property type="project" value="TreeGrafter"/>
</dbReference>
<evidence type="ECO:0000256" key="11">
    <source>
        <dbReference type="ARBA" id="ARBA00023049"/>
    </source>
</evidence>
<evidence type="ECO:0000313" key="14">
    <source>
        <dbReference type="EMBL" id="PCE64017.1"/>
    </source>
</evidence>
<evidence type="ECO:0000256" key="4">
    <source>
        <dbReference type="ARBA" id="ARBA00012564"/>
    </source>
</evidence>
<dbReference type="InterPro" id="IPR042097">
    <property type="entry name" value="Aminopeptidase_N-like_N_sf"/>
</dbReference>
<evidence type="ECO:0000256" key="2">
    <source>
        <dbReference type="ARBA" id="ARBA00001947"/>
    </source>
</evidence>
<protein>
    <recommendedName>
        <fullName evidence="5">Aminopeptidase N</fullName>
        <ecNumber evidence="4">3.4.11.2</ecNumber>
    </recommendedName>
</protein>
<dbReference type="Pfam" id="PF17900">
    <property type="entry name" value="Peptidase_M1_N"/>
    <property type="match status" value="1"/>
</dbReference>
<dbReference type="InterPro" id="IPR016024">
    <property type="entry name" value="ARM-type_fold"/>
</dbReference>
<comment type="caution">
    <text evidence="14">The sequence shown here is derived from an EMBL/GenBank/DDBJ whole genome shotgun (WGS) entry which is preliminary data.</text>
</comment>
<feature type="domain" description="Peptidase M1 membrane alanine aminopeptidase" evidence="12">
    <location>
        <begin position="256"/>
        <end position="453"/>
    </location>
</feature>
<dbReference type="InterPro" id="IPR001930">
    <property type="entry name" value="Peptidase_M1"/>
</dbReference>
<dbReference type="GO" id="GO:0005615">
    <property type="term" value="C:extracellular space"/>
    <property type="evidence" value="ECO:0007669"/>
    <property type="project" value="TreeGrafter"/>
</dbReference>
<evidence type="ECO:0000256" key="7">
    <source>
        <dbReference type="ARBA" id="ARBA00022670"/>
    </source>
</evidence>
<dbReference type="Proteomes" id="UP000219559">
    <property type="component" value="Unassembled WGS sequence"/>
</dbReference>
<evidence type="ECO:0000256" key="6">
    <source>
        <dbReference type="ARBA" id="ARBA00022438"/>
    </source>
</evidence>
<keyword evidence="15" id="KW-1185">Reference proteome</keyword>
<feature type="domain" description="Aminopeptidase N-like N-terminal" evidence="13">
    <location>
        <begin position="52"/>
        <end position="218"/>
    </location>
</feature>
<sequence length="713" mass="82721">MSLYRIALQVRYFGKLYHKTKALLQKQTITFCIALCLCVASWAQQDVLSGDIYVRPEVQDKTIVGEVTYTYITGNDSLRLDAHNMIFSKVHVNGKKTAYAYDTRFLRIPPMGAVGDTLELSISYRVQPKQTVYFVGWEEEAQTRNPRLPQIWTQGQGKYTSHWVPSFDRMSEKVVFDLSIAFDAKYTVVANGKLKQVEEKDSYKIWHFDMQKPMSSYLLAFAIGDYGVQELTSKSGIPIRNYFTKVDSLKVEPTYRHTQAIFDFLETEIGVPYPWQNYKQLPVHDFLYAGMENTGATLFSDRYMVDSVAFNDENYVNVNAHEMAHQWFGNLVTEVGAKDHWLHEGFATYYAYLAQDAILGKRFLTWKLYETARQLREGKGQALLDPKASSLTFYEKGAWALFALRESLGDVHFKRGIKKFLTEYAYTNVTVAQFMTVMETVTGQSLTDFKSIWLKNESFPYQVAMELLAKRNSEIQSLLNWNQNKSKDTVSGIASLPKVWKKATTPLKKELTQAYFPQMEVDLQTLALQDDDLQVRKTALSHLKEFQLEFNPIVENMLTEKSYAIREMALFALWSHFPENRLDYLKKVTTGTVFESGSLRLGWLVLALMTEGISPDKQREYYLELTQYTGSAYPFEIRLQTFYYLHNLKGWQDRNLFDLLQACTHPVWRFREQSRELLKALAQQPEMAPRLQILSSRLTEKERKIVEPYLKKE</sequence>
<dbReference type="InterPro" id="IPR027268">
    <property type="entry name" value="Peptidase_M4/M1_CTD_sf"/>
</dbReference>
<dbReference type="GO" id="GO:0008270">
    <property type="term" value="F:zinc ion binding"/>
    <property type="evidence" value="ECO:0007669"/>
    <property type="project" value="InterPro"/>
</dbReference>
<dbReference type="OrthoDB" id="100605at2"/>
<dbReference type="SUPFAM" id="SSF48371">
    <property type="entry name" value="ARM repeat"/>
    <property type="match status" value="1"/>
</dbReference>
<dbReference type="Gene3D" id="2.60.40.1730">
    <property type="entry name" value="tricorn interacting facor f3 domain"/>
    <property type="match status" value="1"/>
</dbReference>
<dbReference type="GO" id="GO:0043171">
    <property type="term" value="P:peptide catabolic process"/>
    <property type="evidence" value="ECO:0007669"/>
    <property type="project" value="TreeGrafter"/>
</dbReference>
<dbReference type="GO" id="GO:0016285">
    <property type="term" value="F:alanyl aminopeptidase activity"/>
    <property type="evidence" value="ECO:0007669"/>
    <property type="project" value="UniProtKB-EC"/>
</dbReference>
<keyword evidence="6" id="KW-0031">Aminopeptidase</keyword>
<dbReference type="CDD" id="cd09603">
    <property type="entry name" value="M1_APN_like"/>
    <property type="match status" value="1"/>
</dbReference>
<dbReference type="EC" id="3.4.11.2" evidence="4"/>
<comment type="cofactor">
    <cofactor evidence="2">
        <name>Zn(2+)</name>
        <dbReference type="ChEBI" id="CHEBI:29105"/>
    </cofactor>
</comment>
<dbReference type="PANTHER" id="PTHR11533:SF174">
    <property type="entry name" value="PUROMYCIN-SENSITIVE AMINOPEPTIDASE-RELATED"/>
    <property type="match status" value="1"/>
</dbReference>
<dbReference type="GO" id="GO:0005737">
    <property type="term" value="C:cytoplasm"/>
    <property type="evidence" value="ECO:0007669"/>
    <property type="project" value="TreeGrafter"/>
</dbReference>
<keyword evidence="7" id="KW-0645">Protease</keyword>
<evidence type="ECO:0000256" key="1">
    <source>
        <dbReference type="ARBA" id="ARBA00000098"/>
    </source>
</evidence>
<comment type="similarity">
    <text evidence="3">Belongs to the peptidase M1 family.</text>
</comment>
<evidence type="ECO:0000256" key="5">
    <source>
        <dbReference type="ARBA" id="ARBA00015611"/>
    </source>
</evidence>
<dbReference type="Pfam" id="PF01433">
    <property type="entry name" value="Peptidase_M1"/>
    <property type="match status" value="1"/>
</dbReference>
<dbReference type="PRINTS" id="PR00756">
    <property type="entry name" value="ALADIPTASE"/>
</dbReference>
<dbReference type="PANTHER" id="PTHR11533">
    <property type="entry name" value="PROTEASE M1 ZINC METALLOPROTEASE"/>
    <property type="match status" value="1"/>
</dbReference>
<proteinExistence type="inferred from homology"/>
<dbReference type="InterPro" id="IPR045357">
    <property type="entry name" value="Aminopeptidase_N-like_N"/>
</dbReference>
<dbReference type="InterPro" id="IPR014782">
    <property type="entry name" value="Peptidase_M1_dom"/>
</dbReference>
<dbReference type="SUPFAM" id="SSF63737">
    <property type="entry name" value="Leukotriene A4 hydrolase N-terminal domain"/>
    <property type="match status" value="1"/>
</dbReference>
<evidence type="ECO:0000313" key="15">
    <source>
        <dbReference type="Proteomes" id="UP000219559"/>
    </source>
</evidence>